<evidence type="ECO:0000259" key="3">
    <source>
        <dbReference type="Pfam" id="PF13193"/>
    </source>
</evidence>
<dbReference type="SUPFAM" id="SSF56801">
    <property type="entry name" value="Acetyl-CoA synthetase-like"/>
    <property type="match status" value="1"/>
</dbReference>
<dbReference type="InterPro" id="IPR011957">
    <property type="entry name" value="Benz_CoA_lig"/>
</dbReference>
<dbReference type="InterPro" id="IPR042099">
    <property type="entry name" value="ANL_N_sf"/>
</dbReference>
<evidence type="ECO:0000313" key="5">
    <source>
        <dbReference type="Proteomes" id="UP001145050"/>
    </source>
</evidence>
<dbReference type="GO" id="GO:0044550">
    <property type="term" value="P:secondary metabolite biosynthetic process"/>
    <property type="evidence" value="ECO:0007669"/>
    <property type="project" value="TreeGrafter"/>
</dbReference>
<dbReference type="PANTHER" id="PTHR43352:SF1">
    <property type="entry name" value="ANTHRANILATE--COA LIGASE"/>
    <property type="match status" value="1"/>
</dbReference>
<dbReference type="RefSeq" id="WP_272435875.1">
    <property type="nucleotide sequence ID" value="NZ_JAMQKB010000004.1"/>
</dbReference>
<dbReference type="Gene3D" id="3.30.300.30">
    <property type="match status" value="1"/>
</dbReference>
<feature type="domain" description="AMP-binding enzyme C-terminal" evidence="3">
    <location>
        <begin position="438"/>
        <end position="516"/>
    </location>
</feature>
<evidence type="ECO:0000259" key="2">
    <source>
        <dbReference type="Pfam" id="PF00501"/>
    </source>
</evidence>
<dbReference type="InterPro" id="IPR025110">
    <property type="entry name" value="AMP-bd_C"/>
</dbReference>
<gene>
    <name evidence="4" type="ORF">NC797_06060</name>
</gene>
<keyword evidence="1 4" id="KW-0436">Ligase</keyword>
<name>A0A9X3WQS1_9BACI</name>
<dbReference type="GO" id="GO:0016405">
    <property type="term" value="F:CoA-ligase activity"/>
    <property type="evidence" value="ECO:0007669"/>
    <property type="project" value="InterPro"/>
</dbReference>
<dbReference type="InterPro" id="IPR000873">
    <property type="entry name" value="AMP-dep_synth/lig_dom"/>
</dbReference>
<feature type="domain" description="AMP-dependent synthetase/ligase" evidence="2">
    <location>
        <begin position="28"/>
        <end position="388"/>
    </location>
</feature>
<dbReference type="Proteomes" id="UP001145050">
    <property type="component" value="Unassembled WGS sequence"/>
</dbReference>
<dbReference type="PANTHER" id="PTHR43352">
    <property type="entry name" value="ACETYL-COA SYNTHETASE"/>
    <property type="match status" value="1"/>
</dbReference>
<reference evidence="4" key="1">
    <citation type="submission" date="2022-06" db="EMBL/GenBank/DDBJ databases">
        <title>Aquibacillus sp. a new bacterium isolated from soil saline samples.</title>
        <authorList>
            <person name="Galisteo C."/>
            <person name="De La Haba R."/>
            <person name="Sanchez-Porro C."/>
            <person name="Ventosa A."/>
        </authorList>
    </citation>
    <scope>NUCLEOTIDE SEQUENCE</scope>
    <source>
        <strain evidence="4">3ASR75-11</strain>
    </source>
</reference>
<keyword evidence="5" id="KW-1185">Reference proteome</keyword>
<accession>A0A9X3WQS1</accession>
<dbReference type="Pfam" id="PF00501">
    <property type="entry name" value="AMP-binding"/>
    <property type="match status" value="1"/>
</dbReference>
<dbReference type="Pfam" id="PF13193">
    <property type="entry name" value="AMP-binding_C"/>
    <property type="match status" value="1"/>
</dbReference>
<evidence type="ECO:0000256" key="1">
    <source>
        <dbReference type="ARBA" id="ARBA00022598"/>
    </source>
</evidence>
<dbReference type="GO" id="GO:0005524">
    <property type="term" value="F:ATP binding"/>
    <property type="evidence" value="ECO:0007669"/>
    <property type="project" value="InterPro"/>
</dbReference>
<comment type="caution">
    <text evidence="4">The sequence shown here is derived from an EMBL/GenBank/DDBJ whole genome shotgun (WGS) entry which is preliminary data.</text>
</comment>
<dbReference type="GO" id="GO:0016878">
    <property type="term" value="F:acid-thiol ligase activity"/>
    <property type="evidence" value="ECO:0007669"/>
    <property type="project" value="TreeGrafter"/>
</dbReference>
<dbReference type="AlphaFoldDB" id="A0A9X3WQS1"/>
<dbReference type="InterPro" id="IPR045851">
    <property type="entry name" value="AMP-bd_C_sf"/>
</dbReference>
<dbReference type="NCBIfam" id="TIGR02262">
    <property type="entry name" value="benz_CoA_lig"/>
    <property type="match status" value="1"/>
</dbReference>
<evidence type="ECO:0000313" key="4">
    <source>
        <dbReference type="EMBL" id="MDC3424070.1"/>
    </source>
</evidence>
<dbReference type="Gene3D" id="3.40.50.12780">
    <property type="entry name" value="N-terminal domain of ligase-like"/>
    <property type="match status" value="1"/>
</dbReference>
<dbReference type="EMBL" id="JAMQKB010000004">
    <property type="protein sequence ID" value="MDC3424070.1"/>
    <property type="molecule type" value="Genomic_DNA"/>
</dbReference>
<protein>
    <submittedName>
        <fullName evidence="4">Benzoate-CoA ligase family protein</fullName>
    </submittedName>
</protein>
<proteinExistence type="predicted"/>
<organism evidence="4 5">
    <name type="scientific">Terrihalobacillus insolitus</name>
    <dbReference type="NCBI Taxonomy" id="2950438"/>
    <lineage>
        <taxon>Bacteria</taxon>
        <taxon>Bacillati</taxon>
        <taxon>Bacillota</taxon>
        <taxon>Bacilli</taxon>
        <taxon>Bacillales</taxon>
        <taxon>Bacillaceae</taxon>
        <taxon>Terrihalobacillus</taxon>
    </lineage>
</organism>
<sequence length="532" mass="60255">MSDHFNPVSGIDSPYNAALRFIDRNIEKGYGEKTAIYFENKQISYAELNKEVNQFAQALSDINVEHENRVMLLMHDSPEFIISFFGSVKIGAIPVPLNTLGTAKDYVYYLNHSRAKVLVVNDDLWENIKDFRSEFAYLRHVIVVSDHNYSYDNVIHFKDFVKGKSEYVKTFYSTVDDAAFWLYTSGSTGKPKGAIHLQKSMEHALSNFAKKVLRMTEDDVTLSASKLFFAYGLGNGMYFPLGVGASTVLMKDKPTPEKVFEAIERYKPTIFFGVPTLYGSMLDYVERSEKKYDLSSIRVCVSAGEKLPSHYFKKWKEKFSINILDGIGSTEVLHIYLSNTLENFKPGSTGKVVPGYEAKIVNEKFEPVESNEVGDLLIKGDSITAGYWSNSVQNKMKLNGEWLHTGDKYYKDEDGYYWYVGRSDDMLNVGGILVSPIEIESALIDHTDVLEVAVQGNENEKGLEKPKAYVVLKEGVVGNSDKEAELIQYVRGKLAKHKYPREITFMESLPKTTTGKIQRFKLKQSLTDTNNV</sequence>